<name>A0ACB7SAI7_HYAAI</name>
<sequence length="160" mass="17777">MRTAELETELGSDPIAEANAQEDAASLSLYQETSKLQESCKSFDTLDDSCCGARIRKADADYPQKRKIRGRFSGSRPDRFCPRGKVGRFGRSQSGPESPASIMSEPAVLFSVELLLDTIKQHLVLYKTNPRYKEAEYKKEIWKKIAQDLGVTSSSFCSGA</sequence>
<dbReference type="Proteomes" id="UP000821845">
    <property type="component" value="Chromosome 4"/>
</dbReference>
<organism evidence="1 2">
    <name type="scientific">Hyalomma asiaticum</name>
    <name type="common">Tick</name>
    <dbReference type="NCBI Taxonomy" id="266040"/>
    <lineage>
        <taxon>Eukaryota</taxon>
        <taxon>Metazoa</taxon>
        <taxon>Ecdysozoa</taxon>
        <taxon>Arthropoda</taxon>
        <taxon>Chelicerata</taxon>
        <taxon>Arachnida</taxon>
        <taxon>Acari</taxon>
        <taxon>Parasitiformes</taxon>
        <taxon>Ixodida</taxon>
        <taxon>Ixodoidea</taxon>
        <taxon>Ixodidae</taxon>
        <taxon>Hyalomminae</taxon>
        <taxon>Hyalomma</taxon>
    </lineage>
</organism>
<proteinExistence type="predicted"/>
<reference evidence="1" key="1">
    <citation type="submission" date="2020-05" db="EMBL/GenBank/DDBJ databases">
        <title>Large-scale comparative analyses of tick genomes elucidate their genetic diversity and vector capacities.</title>
        <authorList>
            <person name="Jia N."/>
            <person name="Wang J."/>
            <person name="Shi W."/>
            <person name="Du L."/>
            <person name="Sun Y."/>
            <person name="Zhan W."/>
            <person name="Jiang J."/>
            <person name="Wang Q."/>
            <person name="Zhang B."/>
            <person name="Ji P."/>
            <person name="Sakyi L.B."/>
            <person name="Cui X."/>
            <person name="Yuan T."/>
            <person name="Jiang B."/>
            <person name="Yang W."/>
            <person name="Lam T.T.-Y."/>
            <person name="Chang Q."/>
            <person name="Ding S."/>
            <person name="Wang X."/>
            <person name="Zhu J."/>
            <person name="Ruan X."/>
            <person name="Zhao L."/>
            <person name="Wei J."/>
            <person name="Que T."/>
            <person name="Du C."/>
            <person name="Cheng J."/>
            <person name="Dai P."/>
            <person name="Han X."/>
            <person name="Huang E."/>
            <person name="Gao Y."/>
            <person name="Liu J."/>
            <person name="Shao H."/>
            <person name="Ye R."/>
            <person name="Li L."/>
            <person name="Wei W."/>
            <person name="Wang X."/>
            <person name="Wang C."/>
            <person name="Yang T."/>
            <person name="Huo Q."/>
            <person name="Li W."/>
            <person name="Guo W."/>
            <person name="Chen H."/>
            <person name="Zhou L."/>
            <person name="Ni X."/>
            <person name="Tian J."/>
            <person name="Zhou Y."/>
            <person name="Sheng Y."/>
            <person name="Liu T."/>
            <person name="Pan Y."/>
            <person name="Xia L."/>
            <person name="Li J."/>
            <person name="Zhao F."/>
            <person name="Cao W."/>
        </authorList>
    </citation>
    <scope>NUCLEOTIDE SEQUENCE</scope>
    <source>
        <strain evidence="1">Hyas-2018</strain>
    </source>
</reference>
<gene>
    <name evidence="1" type="ORF">HPB50_000356</name>
</gene>
<accession>A0ACB7SAI7</accession>
<evidence type="ECO:0000313" key="1">
    <source>
        <dbReference type="EMBL" id="KAH6931763.1"/>
    </source>
</evidence>
<keyword evidence="2" id="KW-1185">Reference proteome</keyword>
<evidence type="ECO:0000313" key="2">
    <source>
        <dbReference type="Proteomes" id="UP000821845"/>
    </source>
</evidence>
<protein>
    <submittedName>
        <fullName evidence="1">Uncharacterized protein</fullName>
    </submittedName>
</protein>
<dbReference type="EMBL" id="CM023484">
    <property type="protein sequence ID" value="KAH6931763.1"/>
    <property type="molecule type" value="Genomic_DNA"/>
</dbReference>
<comment type="caution">
    <text evidence="1">The sequence shown here is derived from an EMBL/GenBank/DDBJ whole genome shotgun (WGS) entry which is preliminary data.</text>
</comment>